<dbReference type="InterPro" id="IPR016040">
    <property type="entry name" value="NAD(P)-bd_dom"/>
</dbReference>
<dbReference type="Pfam" id="PF13460">
    <property type="entry name" value="NAD_binding_10"/>
    <property type="match status" value="1"/>
</dbReference>
<dbReference type="Gene3D" id="3.40.50.720">
    <property type="entry name" value="NAD(P)-binding Rossmann-like Domain"/>
    <property type="match status" value="1"/>
</dbReference>
<protein>
    <recommendedName>
        <fullName evidence="1">NAD(P)-binding domain-containing protein</fullName>
    </recommendedName>
</protein>
<dbReference type="InterPro" id="IPR036291">
    <property type="entry name" value="NAD(P)-bd_dom_sf"/>
</dbReference>
<dbReference type="PANTHER" id="PTHR43355">
    <property type="entry name" value="FLAVIN REDUCTASE (NADPH)"/>
    <property type="match status" value="1"/>
</dbReference>
<name>A0A1H0Z1N7_9LACT</name>
<evidence type="ECO:0000313" key="3">
    <source>
        <dbReference type="Proteomes" id="UP000199481"/>
    </source>
</evidence>
<sequence length="212" mass="23419">MKIGIIGATGKSGSKISAEALIRGHEVIPLVRNASKLTDSKDSHYIEKDLYDLDFDDIKELDVVVDAFNAPLGKEELHQTSLSYIVSLIQGHDTPRLIVVGGAGSLYVDDATKTRLMDTPDFPEEAKPTAMNMGKAFDQLKLSEDINWTYLSPSAFFNPEGKRTGKYQLGQDQLLTNSKGESEISYADFALALVDEIENQQFINQRITVCSE</sequence>
<dbReference type="RefSeq" id="WP_035020135.1">
    <property type="nucleotide sequence ID" value="NZ_CP084916.1"/>
</dbReference>
<dbReference type="SUPFAM" id="SSF51735">
    <property type="entry name" value="NAD(P)-binding Rossmann-fold domains"/>
    <property type="match status" value="1"/>
</dbReference>
<dbReference type="CDD" id="cd05244">
    <property type="entry name" value="BVR-B_like_SDR_a"/>
    <property type="match status" value="1"/>
</dbReference>
<dbReference type="InterPro" id="IPR051606">
    <property type="entry name" value="Polyketide_Oxido-like"/>
</dbReference>
<accession>A0A1H0Z1N7</accession>
<proteinExistence type="predicted"/>
<dbReference type="Proteomes" id="UP000199481">
    <property type="component" value="Unassembled WGS sequence"/>
</dbReference>
<dbReference type="EMBL" id="FNJW01000008">
    <property type="protein sequence ID" value="SDQ21270.1"/>
    <property type="molecule type" value="Genomic_DNA"/>
</dbReference>
<evidence type="ECO:0000313" key="2">
    <source>
        <dbReference type="EMBL" id="SDQ21270.1"/>
    </source>
</evidence>
<evidence type="ECO:0000259" key="1">
    <source>
        <dbReference type="Pfam" id="PF13460"/>
    </source>
</evidence>
<keyword evidence="3" id="KW-1185">Reference proteome</keyword>
<gene>
    <name evidence="2" type="ORF">SAMN04487752_1268</name>
</gene>
<reference evidence="3" key="1">
    <citation type="submission" date="2016-10" db="EMBL/GenBank/DDBJ databases">
        <authorList>
            <person name="Varghese N."/>
            <person name="Submissions S."/>
        </authorList>
    </citation>
    <scope>NUCLEOTIDE SEQUENCE [LARGE SCALE GENOMIC DNA]</scope>
    <source>
        <strain evidence="3">MPL-11</strain>
    </source>
</reference>
<organism evidence="2 3">
    <name type="scientific">Carnobacterium viridans</name>
    <dbReference type="NCBI Taxonomy" id="174587"/>
    <lineage>
        <taxon>Bacteria</taxon>
        <taxon>Bacillati</taxon>
        <taxon>Bacillota</taxon>
        <taxon>Bacilli</taxon>
        <taxon>Lactobacillales</taxon>
        <taxon>Carnobacteriaceae</taxon>
        <taxon>Carnobacterium</taxon>
    </lineage>
</organism>
<dbReference type="OrthoDB" id="9785372at2"/>
<dbReference type="PANTHER" id="PTHR43355:SF2">
    <property type="entry name" value="FLAVIN REDUCTASE (NADPH)"/>
    <property type="match status" value="1"/>
</dbReference>
<dbReference type="AlphaFoldDB" id="A0A1H0Z1N7"/>
<feature type="domain" description="NAD(P)-binding" evidence="1">
    <location>
        <begin position="7"/>
        <end position="199"/>
    </location>
</feature>
<dbReference type="GO" id="GO:0016646">
    <property type="term" value="F:oxidoreductase activity, acting on the CH-NH group of donors, NAD or NADP as acceptor"/>
    <property type="evidence" value="ECO:0007669"/>
    <property type="project" value="TreeGrafter"/>
</dbReference>